<organism evidence="1 2">
    <name type="scientific">Eragrostis curvula</name>
    <name type="common">weeping love grass</name>
    <dbReference type="NCBI Taxonomy" id="38414"/>
    <lineage>
        <taxon>Eukaryota</taxon>
        <taxon>Viridiplantae</taxon>
        <taxon>Streptophyta</taxon>
        <taxon>Embryophyta</taxon>
        <taxon>Tracheophyta</taxon>
        <taxon>Spermatophyta</taxon>
        <taxon>Magnoliopsida</taxon>
        <taxon>Liliopsida</taxon>
        <taxon>Poales</taxon>
        <taxon>Poaceae</taxon>
        <taxon>PACMAD clade</taxon>
        <taxon>Chloridoideae</taxon>
        <taxon>Eragrostideae</taxon>
        <taxon>Eragrostidinae</taxon>
        <taxon>Eragrostis</taxon>
    </lineage>
</organism>
<dbReference type="Gramene" id="TVU27751">
    <property type="protein sequence ID" value="TVU27751"/>
    <property type="gene ID" value="EJB05_19251"/>
</dbReference>
<sequence>MGPCSKVSRLCADRDAYVFLDEFHCTERANRLIGQQFMTGSVDVIYSRPCMNLSTVLAVDRIRSQQLRN</sequence>
<dbReference type="InterPro" id="IPR036514">
    <property type="entry name" value="SGNH_hydro_sf"/>
</dbReference>
<dbReference type="Gene3D" id="3.40.50.1110">
    <property type="entry name" value="SGNH hydrolase"/>
    <property type="match status" value="1"/>
</dbReference>
<evidence type="ECO:0000313" key="1">
    <source>
        <dbReference type="EMBL" id="TVU27751.1"/>
    </source>
</evidence>
<comment type="caution">
    <text evidence="1">The sequence shown here is derived from an EMBL/GenBank/DDBJ whole genome shotgun (WGS) entry which is preliminary data.</text>
</comment>
<dbReference type="OrthoDB" id="1600564at2759"/>
<gene>
    <name evidence="1" type="ORF">EJB05_19251</name>
</gene>
<evidence type="ECO:0000313" key="2">
    <source>
        <dbReference type="Proteomes" id="UP000324897"/>
    </source>
</evidence>
<accession>A0A5J9UWW1</accession>
<feature type="non-terminal residue" evidence="1">
    <location>
        <position position="1"/>
    </location>
</feature>
<dbReference type="AlphaFoldDB" id="A0A5J9UWW1"/>
<reference evidence="1 2" key="1">
    <citation type="journal article" date="2019" name="Sci. Rep.">
        <title>A high-quality genome of Eragrostis curvula grass provides insights into Poaceae evolution and supports new strategies to enhance forage quality.</title>
        <authorList>
            <person name="Carballo J."/>
            <person name="Santos B.A.C.M."/>
            <person name="Zappacosta D."/>
            <person name="Garbus I."/>
            <person name="Selva J.P."/>
            <person name="Gallo C.A."/>
            <person name="Diaz A."/>
            <person name="Albertini E."/>
            <person name="Caccamo M."/>
            <person name="Echenique V."/>
        </authorList>
    </citation>
    <scope>NUCLEOTIDE SEQUENCE [LARGE SCALE GENOMIC DNA]</scope>
    <source>
        <strain evidence="2">cv. Victoria</strain>
        <tissue evidence="1">Leaf</tissue>
    </source>
</reference>
<dbReference type="Proteomes" id="UP000324897">
    <property type="component" value="Chromosome 1"/>
</dbReference>
<proteinExistence type="predicted"/>
<name>A0A5J9UWW1_9POAL</name>
<dbReference type="EMBL" id="RWGY01000011">
    <property type="protein sequence ID" value="TVU27751.1"/>
    <property type="molecule type" value="Genomic_DNA"/>
</dbReference>
<protein>
    <submittedName>
        <fullName evidence="1">Uncharacterized protein</fullName>
    </submittedName>
</protein>
<keyword evidence="2" id="KW-1185">Reference proteome</keyword>